<dbReference type="Gene3D" id="3.20.20.370">
    <property type="entry name" value="Glycoside hydrolase/deacetylase"/>
    <property type="match status" value="1"/>
</dbReference>
<dbReference type="PANTHER" id="PTHR34216">
    <property type="match status" value="1"/>
</dbReference>
<evidence type="ECO:0000313" key="4">
    <source>
        <dbReference type="EMBL" id="ADV62064.1"/>
    </source>
</evidence>
<dbReference type="RefSeq" id="WP_013564352.1">
    <property type="nucleotide sequence ID" value="NC_014962.1"/>
</dbReference>
<sequence>MSSVSGLGKRARLAAAIEKLGGWRFLEHCAARPGLAVLNYHRIAHPATDPLYRPIISATPQEFEAQMILLKAQFEIIGHDELVDMVVGGVRVKRPRILITFDDAYFDQFEHAAPVLRRLGIPAILFVPTGFLERPRLPWWDAVSWCLRHTRKDRLEFTYPVAIRFQADPACGYEAAIPTWIARLLAARPFDEDRLNDELERQTQVDPQPSAIVERLFMRVDHLRGWVDAGLAVGSHTYHHPRLTDLEPQQRHWELIESQRWLARVLGTPIPTLAYPFGTSDAVDEPTKAMARACGYQAAFAFEGGVNRPQTLDRWAIRRFGVGHADTTSMIRGRLASLLAFGRTVV</sequence>
<keyword evidence="2" id="KW-0732">Signal</keyword>
<feature type="domain" description="NodB homology" evidence="3">
    <location>
        <begin position="95"/>
        <end position="346"/>
    </location>
</feature>
<dbReference type="Pfam" id="PF01522">
    <property type="entry name" value="Polysacc_deac_1"/>
    <property type="match status" value="1"/>
</dbReference>
<dbReference type="PANTHER" id="PTHR34216:SF3">
    <property type="entry name" value="POLY-BETA-1,6-N-ACETYL-D-GLUCOSAMINE N-DEACETYLASE"/>
    <property type="match status" value="1"/>
</dbReference>
<dbReference type="SUPFAM" id="SSF88713">
    <property type="entry name" value="Glycoside hydrolase/deacetylase"/>
    <property type="match status" value="1"/>
</dbReference>
<dbReference type="InterPro" id="IPR051398">
    <property type="entry name" value="Polysacch_Deacetylase"/>
</dbReference>
<proteinExistence type="predicted"/>
<dbReference type="OrthoDB" id="9778320at2"/>
<dbReference type="CDD" id="cd10918">
    <property type="entry name" value="CE4_NodB_like_5s_6s"/>
    <property type="match status" value="1"/>
</dbReference>
<dbReference type="PROSITE" id="PS51677">
    <property type="entry name" value="NODB"/>
    <property type="match status" value="1"/>
</dbReference>
<dbReference type="KEGG" id="ipa:Isop_1479"/>
<dbReference type="AlphaFoldDB" id="E8QY74"/>
<protein>
    <submittedName>
        <fullName evidence="4">Polysaccharide deacetylase</fullName>
    </submittedName>
</protein>
<evidence type="ECO:0000256" key="1">
    <source>
        <dbReference type="ARBA" id="ARBA00004613"/>
    </source>
</evidence>
<dbReference type="InterPro" id="IPR002509">
    <property type="entry name" value="NODB_dom"/>
</dbReference>
<dbReference type="eggNOG" id="COG0726">
    <property type="taxonomic scope" value="Bacteria"/>
</dbReference>
<keyword evidence="5" id="KW-1185">Reference proteome</keyword>
<gene>
    <name evidence="4" type="ordered locus">Isop_1479</name>
</gene>
<name>E8QY74_ISOPI</name>
<reference key="1">
    <citation type="submission" date="2010-11" db="EMBL/GenBank/DDBJ databases">
        <title>The complete sequence of chromosome of Isophaera pallida ATCC 43644.</title>
        <authorList>
            <consortium name="US DOE Joint Genome Institute (JGI-PGF)"/>
            <person name="Lucas S."/>
            <person name="Copeland A."/>
            <person name="Lapidus A."/>
            <person name="Bruce D."/>
            <person name="Goodwin L."/>
            <person name="Pitluck S."/>
            <person name="Kyrpides N."/>
            <person name="Mavromatis K."/>
            <person name="Pagani I."/>
            <person name="Ivanova N."/>
            <person name="Saunders E."/>
            <person name="Brettin T."/>
            <person name="Detter J.C."/>
            <person name="Han C."/>
            <person name="Tapia R."/>
            <person name="Land M."/>
            <person name="Hauser L."/>
            <person name="Markowitz V."/>
            <person name="Cheng J.-F."/>
            <person name="Hugenholtz P."/>
            <person name="Woyke T."/>
            <person name="Wu D."/>
            <person name="Eisen J.A."/>
        </authorList>
    </citation>
    <scope>NUCLEOTIDE SEQUENCE</scope>
    <source>
        <strain>ATCC 43644</strain>
    </source>
</reference>
<accession>E8QY74</accession>
<dbReference type="Proteomes" id="UP000008631">
    <property type="component" value="Chromosome"/>
</dbReference>
<evidence type="ECO:0000256" key="2">
    <source>
        <dbReference type="ARBA" id="ARBA00022729"/>
    </source>
</evidence>
<comment type="subcellular location">
    <subcellularLocation>
        <location evidence="1">Secreted</location>
    </subcellularLocation>
</comment>
<dbReference type="EMBL" id="CP002353">
    <property type="protein sequence ID" value="ADV62064.1"/>
    <property type="molecule type" value="Genomic_DNA"/>
</dbReference>
<dbReference type="InterPro" id="IPR011330">
    <property type="entry name" value="Glyco_hydro/deAcase_b/a-brl"/>
</dbReference>
<reference evidence="4 5" key="2">
    <citation type="journal article" date="2011" name="Stand. Genomic Sci.">
        <title>Complete genome sequence of Isosphaera pallida type strain (IS1B).</title>
        <authorList>
            <consortium name="US DOE Joint Genome Institute (JGI-PGF)"/>
            <person name="Goker M."/>
            <person name="Cleland D."/>
            <person name="Saunders E."/>
            <person name="Lapidus A."/>
            <person name="Nolan M."/>
            <person name="Lucas S."/>
            <person name="Hammon N."/>
            <person name="Deshpande S."/>
            <person name="Cheng J.F."/>
            <person name="Tapia R."/>
            <person name="Han C."/>
            <person name="Goodwin L."/>
            <person name="Pitluck S."/>
            <person name="Liolios K."/>
            <person name="Pagani I."/>
            <person name="Ivanova N."/>
            <person name="Mavromatis K."/>
            <person name="Pati A."/>
            <person name="Chen A."/>
            <person name="Palaniappan K."/>
            <person name="Land M."/>
            <person name="Hauser L."/>
            <person name="Chang Y.J."/>
            <person name="Jeffries C.D."/>
            <person name="Detter J.C."/>
            <person name="Beck B."/>
            <person name="Woyke T."/>
            <person name="Bristow J."/>
            <person name="Eisen J.A."/>
            <person name="Markowitz V."/>
            <person name="Hugenholtz P."/>
            <person name="Kyrpides N.C."/>
            <person name="Klenk H.P."/>
        </authorList>
    </citation>
    <scope>NUCLEOTIDE SEQUENCE [LARGE SCALE GENOMIC DNA]</scope>
    <source>
        <strain evidence="5">ATCC 43644 / DSM 9630 / IS1B</strain>
    </source>
</reference>
<dbReference type="GO" id="GO:0005975">
    <property type="term" value="P:carbohydrate metabolic process"/>
    <property type="evidence" value="ECO:0007669"/>
    <property type="project" value="InterPro"/>
</dbReference>
<dbReference type="GO" id="GO:0016810">
    <property type="term" value="F:hydrolase activity, acting on carbon-nitrogen (but not peptide) bonds"/>
    <property type="evidence" value="ECO:0007669"/>
    <property type="project" value="InterPro"/>
</dbReference>
<dbReference type="HOGENOM" id="CLU_030024_1_0_0"/>
<organism evidence="4 5">
    <name type="scientific">Isosphaera pallida (strain ATCC 43644 / DSM 9630 / IS1B)</name>
    <dbReference type="NCBI Taxonomy" id="575540"/>
    <lineage>
        <taxon>Bacteria</taxon>
        <taxon>Pseudomonadati</taxon>
        <taxon>Planctomycetota</taxon>
        <taxon>Planctomycetia</taxon>
        <taxon>Isosphaerales</taxon>
        <taxon>Isosphaeraceae</taxon>
        <taxon>Isosphaera</taxon>
    </lineage>
</organism>
<evidence type="ECO:0000259" key="3">
    <source>
        <dbReference type="PROSITE" id="PS51677"/>
    </source>
</evidence>
<evidence type="ECO:0000313" key="5">
    <source>
        <dbReference type="Proteomes" id="UP000008631"/>
    </source>
</evidence>
<dbReference type="InParanoid" id="E8QY74"/>
<dbReference type="STRING" id="575540.Isop_1479"/>
<dbReference type="GO" id="GO:0005576">
    <property type="term" value="C:extracellular region"/>
    <property type="evidence" value="ECO:0007669"/>
    <property type="project" value="UniProtKB-SubCell"/>
</dbReference>